<dbReference type="VEuPathDB" id="FungiDB:CXQ85_000447"/>
<dbReference type="AlphaFoldDB" id="A0A2V1ATG1"/>
<dbReference type="GO" id="GO:0030447">
    <property type="term" value="P:filamentous growth"/>
    <property type="evidence" value="ECO:0007669"/>
    <property type="project" value="UniProtKB-ARBA"/>
</dbReference>
<dbReference type="InterPro" id="IPR017441">
    <property type="entry name" value="Protein_kinase_ATP_BS"/>
</dbReference>
<evidence type="ECO:0000313" key="8">
    <source>
        <dbReference type="Proteomes" id="UP000244309"/>
    </source>
</evidence>
<evidence type="ECO:0000256" key="2">
    <source>
        <dbReference type="ARBA" id="ARBA00022840"/>
    </source>
</evidence>
<comment type="caution">
    <text evidence="7">The sequence shown here is derived from an EMBL/GenBank/DDBJ whole genome shotgun (WGS) entry which is preliminary data.</text>
</comment>
<dbReference type="STRING" id="45357.A0A2V1ATG1"/>
<keyword evidence="4" id="KW-0723">Serine/threonine-protein kinase</keyword>
<evidence type="ECO:0000256" key="5">
    <source>
        <dbReference type="SAM" id="MobiDB-lite"/>
    </source>
</evidence>
<dbReference type="CDD" id="cd05117">
    <property type="entry name" value="STKc_CAMK"/>
    <property type="match status" value="1"/>
</dbReference>
<keyword evidence="4" id="KW-0808">Transferase</keyword>
<dbReference type="RefSeq" id="XP_025342407.1">
    <property type="nucleotide sequence ID" value="XM_025484192.1"/>
</dbReference>
<dbReference type="Pfam" id="PF00069">
    <property type="entry name" value="Pkinase"/>
    <property type="match status" value="1"/>
</dbReference>
<keyword evidence="2 3" id="KW-0067">ATP-binding</keyword>
<name>A0A2V1ATG1_9ASCO</name>
<feature type="binding site" evidence="3">
    <location>
        <position position="60"/>
    </location>
    <ligand>
        <name>ATP</name>
        <dbReference type="ChEBI" id="CHEBI:30616"/>
    </ligand>
</feature>
<dbReference type="PANTHER" id="PTHR24347">
    <property type="entry name" value="SERINE/THREONINE-PROTEIN KINASE"/>
    <property type="match status" value="1"/>
</dbReference>
<dbReference type="EMBL" id="PKFO01000005">
    <property type="protein sequence ID" value="PVH21467.1"/>
    <property type="molecule type" value="Genomic_DNA"/>
</dbReference>
<gene>
    <name evidence="7" type="ORF">CXQ85_000447</name>
</gene>
<dbReference type="InterPro" id="IPR008271">
    <property type="entry name" value="Ser/Thr_kinase_AS"/>
</dbReference>
<dbReference type="SMART" id="SM00220">
    <property type="entry name" value="S_TKc"/>
    <property type="match status" value="1"/>
</dbReference>
<keyword evidence="1 3" id="KW-0547">Nucleotide-binding</keyword>
<dbReference type="InterPro" id="IPR011009">
    <property type="entry name" value="Kinase-like_dom_sf"/>
</dbReference>
<dbReference type="OrthoDB" id="40902at2759"/>
<evidence type="ECO:0000256" key="1">
    <source>
        <dbReference type="ARBA" id="ARBA00022741"/>
    </source>
</evidence>
<proteinExistence type="inferred from homology"/>
<evidence type="ECO:0000313" key="7">
    <source>
        <dbReference type="EMBL" id="PVH21467.1"/>
    </source>
</evidence>
<accession>A0A2V1ATG1</accession>
<dbReference type="InterPro" id="IPR000719">
    <property type="entry name" value="Prot_kinase_dom"/>
</dbReference>
<dbReference type="GO" id="GO:0005524">
    <property type="term" value="F:ATP binding"/>
    <property type="evidence" value="ECO:0007669"/>
    <property type="project" value="UniProtKB-UniRule"/>
</dbReference>
<evidence type="ECO:0000259" key="6">
    <source>
        <dbReference type="PROSITE" id="PS50011"/>
    </source>
</evidence>
<evidence type="ECO:0000256" key="4">
    <source>
        <dbReference type="RuleBase" id="RU000304"/>
    </source>
</evidence>
<dbReference type="PROSITE" id="PS50011">
    <property type="entry name" value="PROTEIN_KINASE_DOM"/>
    <property type="match status" value="1"/>
</dbReference>
<protein>
    <recommendedName>
        <fullName evidence="6">Protein kinase domain-containing protein</fullName>
    </recommendedName>
</protein>
<organism evidence="7 8">
    <name type="scientific">Candidozyma haemuli</name>
    <dbReference type="NCBI Taxonomy" id="45357"/>
    <lineage>
        <taxon>Eukaryota</taxon>
        <taxon>Fungi</taxon>
        <taxon>Dikarya</taxon>
        <taxon>Ascomycota</taxon>
        <taxon>Saccharomycotina</taxon>
        <taxon>Pichiomycetes</taxon>
        <taxon>Metschnikowiaceae</taxon>
        <taxon>Candidozyma</taxon>
    </lineage>
</organism>
<reference evidence="7 8" key="1">
    <citation type="submission" date="2017-12" db="EMBL/GenBank/DDBJ databases">
        <title>Genome Sequence of a Multidrug-Resistant Candida haemulonii Isolate from a Patient with Chronic Leg Ulcers in Israel.</title>
        <authorList>
            <person name="Chow N.A."/>
            <person name="Gade L."/>
            <person name="Batra D."/>
            <person name="Rowe L.A."/>
            <person name="Ben-Ami R."/>
            <person name="Loparev V.N."/>
            <person name="Litvintseva A.P."/>
        </authorList>
    </citation>
    <scope>NUCLEOTIDE SEQUENCE [LARGE SCALE GENOMIC DNA]</scope>
    <source>
        <strain evidence="7 8">B11899</strain>
    </source>
</reference>
<comment type="similarity">
    <text evidence="4">Belongs to the protein kinase superfamily.</text>
</comment>
<sequence length="422" mass="46515">MSKEPSVWPPNQSPKITKTSSEDCHQACPYLLSKHVLGAGSFSHVFECKNKNTGSHYAAKQYTKKLVYGMESSLQSEFQILKQVSFGHKNILSLVDYFETEDHFYLVTDLALGNDLFERITTSSEGKLSSCETRDILGPLLSALAYLHSNQIIHRDIKAENVLFTSRSSKPSSLLLADFGLALLVKDGEHSHSQQGGTLSYMAPECLTGNSYSFPIDMWAVGVLTYFMLCGYMPFDCDTDKETTQLIKNGDFIFEPAEYWTDVPDSAKDFISQCFKVNPEDRITAAQALSHSFVLNTPLKRSPSSISMSQLQAAVWKLHSLQSLSSSTRIAHLSSGASGYSSFSSRLSLDESCGSSVASTNIHRLLGDRCYSPDTISHFCTPLMSSQVSPVSSQTNLHKPSKVEISRLSAASPESEKVSFII</sequence>
<dbReference type="FunFam" id="1.10.510.10:FF:000571">
    <property type="entry name" value="Maternal embryonic leucine zipper kinase"/>
    <property type="match status" value="1"/>
</dbReference>
<dbReference type="GeneID" id="37005780"/>
<dbReference type="Gene3D" id="3.30.200.20">
    <property type="entry name" value="Phosphorylase Kinase, domain 1"/>
    <property type="match status" value="1"/>
</dbReference>
<dbReference type="PROSITE" id="PS00107">
    <property type="entry name" value="PROTEIN_KINASE_ATP"/>
    <property type="match status" value="1"/>
</dbReference>
<feature type="domain" description="Protein kinase" evidence="6">
    <location>
        <begin position="31"/>
        <end position="294"/>
    </location>
</feature>
<dbReference type="GO" id="GO:0004674">
    <property type="term" value="F:protein serine/threonine kinase activity"/>
    <property type="evidence" value="ECO:0007669"/>
    <property type="project" value="UniProtKB-KW"/>
</dbReference>
<dbReference type="Proteomes" id="UP000244309">
    <property type="component" value="Unassembled WGS sequence"/>
</dbReference>
<keyword evidence="8" id="KW-1185">Reference proteome</keyword>
<dbReference type="Gene3D" id="1.10.510.10">
    <property type="entry name" value="Transferase(Phosphotransferase) domain 1"/>
    <property type="match status" value="1"/>
</dbReference>
<dbReference type="PROSITE" id="PS00108">
    <property type="entry name" value="PROTEIN_KINASE_ST"/>
    <property type="match status" value="1"/>
</dbReference>
<feature type="region of interest" description="Disordered" evidence="5">
    <location>
        <begin position="1"/>
        <end position="20"/>
    </location>
</feature>
<evidence type="ECO:0000256" key="3">
    <source>
        <dbReference type="PROSITE-ProRule" id="PRU10141"/>
    </source>
</evidence>
<keyword evidence="4" id="KW-0418">Kinase</keyword>
<dbReference type="SUPFAM" id="SSF56112">
    <property type="entry name" value="Protein kinase-like (PK-like)"/>
    <property type="match status" value="1"/>
</dbReference>